<evidence type="ECO:0000313" key="2">
    <source>
        <dbReference type="Proteomes" id="UP001634394"/>
    </source>
</evidence>
<dbReference type="AlphaFoldDB" id="A0ABD3UE75"/>
<dbReference type="PANTHER" id="PTHR10044">
    <property type="entry name" value="INHIBITOR OF APOPTOSIS"/>
    <property type="match status" value="1"/>
</dbReference>
<protein>
    <submittedName>
        <fullName evidence="1">Uncharacterized protein</fullName>
    </submittedName>
</protein>
<accession>A0ABD3UE75</accession>
<organism evidence="1 2">
    <name type="scientific">Sinanodonta woodiana</name>
    <name type="common">Chinese pond mussel</name>
    <name type="synonym">Anodonta woodiana</name>
    <dbReference type="NCBI Taxonomy" id="1069815"/>
    <lineage>
        <taxon>Eukaryota</taxon>
        <taxon>Metazoa</taxon>
        <taxon>Spiralia</taxon>
        <taxon>Lophotrochozoa</taxon>
        <taxon>Mollusca</taxon>
        <taxon>Bivalvia</taxon>
        <taxon>Autobranchia</taxon>
        <taxon>Heteroconchia</taxon>
        <taxon>Palaeoheterodonta</taxon>
        <taxon>Unionida</taxon>
        <taxon>Unionoidea</taxon>
        <taxon>Unionidae</taxon>
        <taxon>Unioninae</taxon>
        <taxon>Sinanodonta</taxon>
    </lineage>
</organism>
<dbReference type="CDD" id="cd00022">
    <property type="entry name" value="BIR"/>
    <property type="match status" value="1"/>
</dbReference>
<dbReference type="PROSITE" id="PS50143">
    <property type="entry name" value="BIR_REPEAT_2"/>
    <property type="match status" value="1"/>
</dbReference>
<dbReference type="Proteomes" id="UP001634394">
    <property type="component" value="Unassembled WGS sequence"/>
</dbReference>
<dbReference type="InterPro" id="IPR050784">
    <property type="entry name" value="IAP"/>
</dbReference>
<dbReference type="SUPFAM" id="SSF57924">
    <property type="entry name" value="Inhibitor of apoptosis (IAP) repeat"/>
    <property type="match status" value="1"/>
</dbReference>
<sequence>MNPMKQATFKFGASPTFGASQVECDAEPGDCSDARRCDISDSARPRGNIAMTTTPISTMESDAVRVKPDGCECDVTRYRGLLGISPYLHRAEGRRVEYSFPTSSPEYCHFKSRFQTFKDKWPKYLPGPTPEDLARAGFFYLGEGDKVKCFCCGVSIYEWEQKDSAYLEHARWSPTCPFLPLVGIRDLK</sequence>
<dbReference type="SMART" id="SM00238">
    <property type="entry name" value="BIR"/>
    <property type="match status" value="1"/>
</dbReference>
<comment type="caution">
    <text evidence="1">The sequence shown here is derived from an EMBL/GenBank/DDBJ whole genome shotgun (WGS) entry which is preliminary data.</text>
</comment>
<reference evidence="1 2" key="1">
    <citation type="submission" date="2024-11" db="EMBL/GenBank/DDBJ databases">
        <title>Chromosome-level genome assembly of the freshwater bivalve Anodonta woodiana.</title>
        <authorList>
            <person name="Chen X."/>
        </authorList>
    </citation>
    <scope>NUCLEOTIDE SEQUENCE [LARGE SCALE GENOMIC DNA]</scope>
    <source>
        <strain evidence="1">MN2024</strain>
        <tissue evidence="1">Gills</tissue>
    </source>
</reference>
<dbReference type="Gene3D" id="1.10.1170.10">
    <property type="entry name" value="Inhibitor Of Apoptosis Protein (2mihbC-IAP-1), Chain A"/>
    <property type="match status" value="1"/>
</dbReference>
<proteinExistence type="predicted"/>
<dbReference type="EMBL" id="JBJQND010000016">
    <property type="protein sequence ID" value="KAL3847287.1"/>
    <property type="molecule type" value="Genomic_DNA"/>
</dbReference>
<dbReference type="InterPro" id="IPR001370">
    <property type="entry name" value="BIR_rpt"/>
</dbReference>
<gene>
    <name evidence="1" type="ORF">ACJMK2_018206</name>
</gene>
<keyword evidence="2" id="KW-1185">Reference proteome</keyword>
<dbReference type="Pfam" id="PF00653">
    <property type="entry name" value="BIR"/>
    <property type="match status" value="1"/>
</dbReference>
<name>A0ABD3UE75_SINWO</name>
<evidence type="ECO:0000313" key="1">
    <source>
        <dbReference type="EMBL" id="KAL3847287.1"/>
    </source>
</evidence>